<dbReference type="EMBL" id="JACPSX010000146">
    <property type="protein sequence ID" value="MBI3014934.1"/>
    <property type="molecule type" value="Genomic_DNA"/>
</dbReference>
<dbReference type="GO" id="GO:0046872">
    <property type="term" value="F:metal ion binding"/>
    <property type="evidence" value="ECO:0007669"/>
    <property type="project" value="UniProtKB-KW"/>
</dbReference>
<dbReference type="InterPro" id="IPR058240">
    <property type="entry name" value="rSAM_sf"/>
</dbReference>
<keyword evidence="6" id="KW-0411">Iron-sulfur</keyword>
<dbReference type="GO" id="GO:0051536">
    <property type="term" value="F:iron-sulfur cluster binding"/>
    <property type="evidence" value="ECO:0007669"/>
    <property type="project" value="UniProtKB-KW"/>
</dbReference>
<keyword evidence="3" id="KW-0949">S-adenosyl-L-methionine</keyword>
<keyword evidence="2" id="KW-0004">4Fe-4S</keyword>
<dbReference type="Pfam" id="PF13186">
    <property type="entry name" value="SPASM"/>
    <property type="match status" value="1"/>
</dbReference>
<feature type="domain" description="Radical SAM core" evidence="7">
    <location>
        <begin position="21"/>
        <end position="248"/>
    </location>
</feature>
<dbReference type="PANTHER" id="PTHR11228">
    <property type="entry name" value="RADICAL SAM DOMAIN PROTEIN"/>
    <property type="match status" value="1"/>
</dbReference>
<evidence type="ECO:0000256" key="4">
    <source>
        <dbReference type="ARBA" id="ARBA00022723"/>
    </source>
</evidence>
<protein>
    <submittedName>
        <fullName evidence="8">Radical SAM protein</fullName>
    </submittedName>
</protein>
<dbReference type="Proteomes" id="UP000741360">
    <property type="component" value="Unassembled WGS sequence"/>
</dbReference>
<organism evidence="8 9">
    <name type="scientific">Tectimicrobiota bacterium</name>
    <dbReference type="NCBI Taxonomy" id="2528274"/>
    <lineage>
        <taxon>Bacteria</taxon>
        <taxon>Pseudomonadati</taxon>
        <taxon>Nitrospinota/Tectimicrobiota group</taxon>
        <taxon>Candidatus Tectimicrobiota</taxon>
    </lineage>
</organism>
<evidence type="ECO:0000256" key="6">
    <source>
        <dbReference type="ARBA" id="ARBA00023014"/>
    </source>
</evidence>
<dbReference type="PROSITE" id="PS51918">
    <property type="entry name" value="RADICAL_SAM"/>
    <property type="match status" value="1"/>
</dbReference>
<dbReference type="Gene3D" id="3.20.20.70">
    <property type="entry name" value="Aldolase class I"/>
    <property type="match status" value="1"/>
</dbReference>
<dbReference type="CDD" id="cd01335">
    <property type="entry name" value="Radical_SAM"/>
    <property type="match status" value="1"/>
</dbReference>
<dbReference type="SFLD" id="SFLDG01067">
    <property type="entry name" value="SPASM/twitch_domain_containing"/>
    <property type="match status" value="1"/>
</dbReference>
<dbReference type="InterPro" id="IPR013785">
    <property type="entry name" value="Aldolase_TIM"/>
</dbReference>
<evidence type="ECO:0000256" key="3">
    <source>
        <dbReference type="ARBA" id="ARBA00022691"/>
    </source>
</evidence>
<evidence type="ECO:0000256" key="2">
    <source>
        <dbReference type="ARBA" id="ARBA00022485"/>
    </source>
</evidence>
<dbReference type="CDD" id="cd21109">
    <property type="entry name" value="SPASM"/>
    <property type="match status" value="1"/>
</dbReference>
<dbReference type="SFLD" id="SFLDG01387">
    <property type="entry name" value="BtrN-like_SPASM_domain_contain"/>
    <property type="match status" value="1"/>
</dbReference>
<dbReference type="GO" id="GO:0003824">
    <property type="term" value="F:catalytic activity"/>
    <property type="evidence" value="ECO:0007669"/>
    <property type="project" value="InterPro"/>
</dbReference>
<dbReference type="InterPro" id="IPR034391">
    <property type="entry name" value="AdoMet-like_SPASM_containing"/>
</dbReference>
<dbReference type="InterPro" id="IPR007197">
    <property type="entry name" value="rSAM"/>
</dbReference>
<dbReference type="SUPFAM" id="SSF102114">
    <property type="entry name" value="Radical SAM enzymes"/>
    <property type="match status" value="1"/>
</dbReference>
<keyword evidence="5" id="KW-0408">Iron</keyword>
<keyword evidence="4" id="KW-0479">Metal-binding</keyword>
<evidence type="ECO:0000313" key="9">
    <source>
        <dbReference type="Proteomes" id="UP000741360"/>
    </source>
</evidence>
<evidence type="ECO:0000256" key="1">
    <source>
        <dbReference type="ARBA" id="ARBA00001966"/>
    </source>
</evidence>
<evidence type="ECO:0000259" key="7">
    <source>
        <dbReference type="PROSITE" id="PS51918"/>
    </source>
</evidence>
<evidence type="ECO:0000256" key="5">
    <source>
        <dbReference type="ARBA" id="ARBA00023004"/>
    </source>
</evidence>
<dbReference type="Pfam" id="PF04055">
    <property type="entry name" value="Radical_SAM"/>
    <property type="match status" value="1"/>
</dbReference>
<dbReference type="InterPro" id="IPR050377">
    <property type="entry name" value="Radical_SAM_PqqE_MftC-like"/>
</dbReference>
<accession>A0A932M0U3</accession>
<reference evidence="8" key="1">
    <citation type="submission" date="2020-07" db="EMBL/GenBank/DDBJ databases">
        <title>Huge and variable diversity of episymbiotic CPR bacteria and DPANN archaea in groundwater ecosystems.</title>
        <authorList>
            <person name="He C.Y."/>
            <person name="Keren R."/>
            <person name="Whittaker M."/>
            <person name="Farag I.F."/>
            <person name="Doudna J."/>
            <person name="Cate J.H.D."/>
            <person name="Banfield J.F."/>
        </authorList>
    </citation>
    <scope>NUCLEOTIDE SEQUENCE</scope>
    <source>
        <strain evidence="8">NC_groundwater_717_Ag_S-0.2um_59_8</strain>
    </source>
</reference>
<dbReference type="PANTHER" id="PTHR11228:SF7">
    <property type="entry name" value="PQQA PEPTIDE CYCLASE"/>
    <property type="match status" value="1"/>
</dbReference>
<dbReference type="InterPro" id="IPR023885">
    <property type="entry name" value="4Fe4S-binding_SPASM_dom"/>
</dbReference>
<proteinExistence type="predicted"/>
<dbReference type="AlphaFoldDB" id="A0A932M0U3"/>
<evidence type="ECO:0000313" key="8">
    <source>
        <dbReference type="EMBL" id="MBI3014934.1"/>
    </source>
</evidence>
<name>A0A932M0U3_UNCTE</name>
<gene>
    <name evidence="8" type="ORF">HYY65_07750</name>
</gene>
<comment type="cofactor">
    <cofactor evidence="1">
        <name>[4Fe-4S] cluster</name>
        <dbReference type="ChEBI" id="CHEBI:49883"/>
    </cofactor>
</comment>
<sequence length="348" mass="38972">MNTDSAYFQAIDPERREAVAAYDPTCLYLEVSNECNLTCKTCPLTYGKAEEPAALGFEQVQQIVSQFPDVKRVTLHGVGEPLLNRDLPKIIRWLKEQGIHVLFNSNGTLMNRRWQEALIASGLDEIRLSLDAATPETFARVRGKPLFEVIVKNIRGLMALKIERGSPLPLVSLWLTGLRETIKELPDFIRLAHSLGVDRVHLQRLVYWEEENHGRLATAGQSLFGSLRDEEEEIIASGQELARELGISFEASGATSPAASLARRDREQPWKDCMRPWTLMYISARGSCFPCCIAPFSTKDLGSLSLGNAFAEDLATIWNGKRYQEFRQRLLSPDPPECCVGCGACWSL</sequence>
<dbReference type="SFLD" id="SFLDS00029">
    <property type="entry name" value="Radical_SAM"/>
    <property type="match status" value="1"/>
</dbReference>
<comment type="caution">
    <text evidence="8">The sequence shown here is derived from an EMBL/GenBank/DDBJ whole genome shotgun (WGS) entry which is preliminary data.</text>
</comment>